<dbReference type="Proteomes" id="UP000265768">
    <property type="component" value="Unassembled WGS sequence"/>
</dbReference>
<accession>A0A3A4B0F6</accession>
<dbReference type="InterPro" id="IPR051164">
    <property type="entry name" value="NmrA-like_oxidored"/>
</dbReference>
<dbReference type="OrthoDB" id="319724at2"/>
<evidence type="ECO:0000256" key="1">
    <source>
        <dbReference type="ARBA" id="ARBA00006328"/>
    </source>
</evidence>
<dbReference type="CDD" id="cd05251">
    <property type="entry name" value="NmrA_like_SDR_a"/>
    <property type="match status" value="1"/>
</dbReference>
<feature type="domain" description="NmrA-like" evidence="3">
    <location>
        <begin position="5"/>
        <end position="260"/>
    </location>
</feature>
<evidence type="ECO:0000313" key="4">
    <source>
        <dbReference type="EMBL" id="RJL33418.1"/>
    </source>
</evidence>
<reference evidence="4 5" key="1">
    <citation type="submission" date="2018-09" db="EMBL/GenBank/DDBJ databases">
        <title>YIM 75507 draft genome.</title>
        <authorList>
            <person name="Tang S."/>
            <person name="Feng Y."/>
        </authorList>
    </citation>
    <scope>NUCLEOTIDE SEQUENCE [LARGE SCALE GENOMIC DNA]</scope>
    <source>
        <strain evidence="4 5">YIM 75507</strain>
    </source>
</reference>
<name>A0A3A4B0F6_9ACTN</name>
<dbReference type="Pfam" id="PF05368">
    <property type="entry name" value="NmrA"/>
    <property type="match status" value="1"/>
</dbReference>
<proteinExistence type="inferred from homology"/>
<evidence type="ECO:0000256" key="2">
    <source>
        <dbReference type="ARBA" id="ARBA00022857"/>
    </source>
</evidence>
<dbReference type="Gene3D" id="3.40.50.720">
    <property type="entry name" value="NAD(P)-binding Rossmann-like Domain"/>
    <property type="match status" value="1"/>
</dbReference>
<keyword evidence="5" id="KW-1185">Reference proteome</keyword>
<dbReference type="Gene3D" id="3.90.25.10">
    <property type="entry name" value="UDP-galactose 4-epimerase, domain 1"/>
    <property type="match status" value="1"/>
</dbReference>
<comment type="caution">
    <text evidence="4">The sequence shown here is derived from an EMBL/GenBank/DDBJ whole genome shotgun (WGS) entry which is preliminary data.</text>
</comment>
<dbReference type="InterPro" id="IPR008030">
    <property type="entry name" value="NmrA-like"/>
</dbReference>
<sequence>MTAENVIAVFGATGRQGGAVARELLRRGRRVRAIVRDPGRARDLAELGAEVVRGDMDDTASLDAALAGAHGVYSVQTFSGPDGTAGEERQGAAVAEAAARAGVGHFVYASVGGAERGTGIPHFESKWRIERRVGELGLPATVLRPAFFAENFAFMGPRWAGDELEIALALDPGKPLQVIATSDLGVIAADVFADPETYLGRRIEIAAESLTGEEIADSFARAAGLPVRFRSQPIEELAPYGEEVVTMFTWFNKEGYQADVPAVRAAHQGLGTLADWARENWTPPAR</sequence>
<evidence type="ECO:0000313" key="5">
    <source>
        <dbReference type="Proteomes" id="UP000265768"/>
    </source>
</evidence>
<dbReference type="AlphaFoldDB" id="A0A3A4B0F6"/>
<dbReference type="InterPro" id="IPR036291">
    <property type="entry name" value="NAD(P)-bd_dom_sf"/>
</dbReference>
<dbReference type="SUPFAM" id="SSF51735">
    <property type="entry name" value="NAD(P)-binding Rossmann-fold domains"/>
    <property type="match status" value="1"/>
</dbReference>
<dbReference type="EMBL" id="QZEY01000003">
    <property type="protein sequence ID" value="RJL33418.1"/>
    <property type="molecule type" value="Genomic_DNA"/>
</dbReference>
<organism evidence="4 5">
    <name type="scientific">Bailinhaonella thermotolerans</name>
    <dbReference type="NCBI Taxonomy" id="1070861"/>
    <lineage>
        <taxon>Bacteria</taxon>
        <taxon>Bacillati</taxon>
        <taxon>Actinomycetota</taxon>
        <taxon>Actinomycetes</taxon>
        <taxon>Streptosporangiales</taxon>
        <taxon>Streptosporangiaceae</taxon>
        <taxon>Bailinhaonella</taxon>
    </lineage>
</organism>
<gene>
    <name evidence="4" type="ORF">D5H75_11555</name>
</gene>
<dbReference type="RefSeq" id="WP_119926377.1">
    <property type="nucleotide sequence ID" value="NZ_QZEY01000003.1"/>
</dbReference>
<dbReference type="PANTHER" id="PTHR42748">
    <property type="entry name" value="NITROGEN METABOLITE REPRESSION PROTEIN NMRA FAMILY MEMBER"/>
    <property type="match status" value="1"/>
</dbReference>
<evidence type="ECO:0000259" key="3">
    <source>
        <dbReference type="Pfam" id="PF05368"/>
    </source>
</evidence>
<comment type="similarity">
    <text evidence="1">Belongs to the NmrA-type oxidoreductase family.</text>
</comment>
<dbReference type="PANTHER" id="PTHR42748:SF7">
    <property type="entry name" value="NMRA LIKE REDOX SENSOR 1-RELATED"/>
    <property type="match status" value="1"/>
</dbReference>
<keyword evidence="2" id="KW-0521">NADP</keyword>
<protein>
    <submittedName>
        <fullName evidence="4">NmrA/HSCARG family protein</fullName>
    </submittedName>
</protein>